<keyword evidence="5" id="KW-0720">Serine protease</keyword>
<name>A0A372LT05_9BACI</name>
<dbReference type="RefSeq" id="WP_117325150.1">
    <property type="nucleotide sequence ID" value="NZ_QVTE01000008.1"/>
</dbReference>
<dbReference type="InterPro" id="IPR003507">
    <property type="entry name" value="S66_fam"/>
</dbReference>
<dbReference type="InterPro" id="IPR040449">
    <property type="entry name" value="Peptidase_S66_N"/>
</dbReference>
<dbReference type="AlphaFoldDB" id="A0A372LT05"/>
<dbReference type="InterPro" id="IPR027478">
    <property type="entry name" value="LdcA_N"/>
</dbReference>
<dbReference type="InterPro" id="IPR027461">
    <property type="entry name" value="Carboxypeptidase_A_C_sf"/>
</dbReference>
<dbReference type="Proteomes" id="UP000264541">
    <property type="component" value="Unassembled WGS sequence"/>
</dbReference>
<comment type="similarity">
    <text evidence="1">Belongs to the peptidase S66 family.</text>
</comment>
<evidence type="ECO:0000259" key="8">
    <source>
        <dbReference type="Pfam" id="PF17676"/>
    </source>
</evidence>
<dbReference type="SUPFAM" id="SSF141986">
    <property type="entry name" value="LD-carboxypeptidase A C-terminal domain-like"/>
    <property type="match status" value="1"/>
</dbReference>
<feature type="active site" description="Nucleophile" evidence="6">
    <location>
        <position position="110"/>
    </location>
</feature>
<comment type="caution">
    <text evidence="9">The sequence shown here is derived from an EMBL/GenBank/DDBJ whole genome shotgun (WGS) entry which is preliminary data.</text>
</comment>
<feature type="active site" description="Charge relay system" evidence="6">
    <location>
        <position position="277"/>
    </location>
</feature>
<dbReference type="CDD" id="cd07025">
    <property type="entry name" value="Peptidase_S66"/>
    <property type="match status" value="1"/>
</dbReference>
<evidence type="ECO:0000313" key="9">
    <source>
        <dbReference type="EMBL" id="RFU70922.1"/>
    </source>
</evidence>
<feature type="active site" description="Charge relay system" evidence="6">
    <location>
        <position position="208"/>
    </location>
</feature>
<evidence type="ECO:0000256" key="2">
    <source>
        <dbReference type="ARBA" id="ARBA00022645"/>
    </source>
</evidence>
<dbReference type="EMBL" id="QVTE01000008">
    <property type="protein sequence ID" value="RFU70922.1"/>
    <property type="molecule type" value="Genomic_DNA"/>
</dbReference>
<dbReference type="GO" id="GO:0008236">
    <property type="term" value="F:serine-type peptidase activity"/>
    <property type="evidence" value="ECO:0007669"/>
    <property type="project" value="UniProtKB-KW"/>
</dbReference>
<dbReference type="OrthoDB" id="9807329at2"/>
<dbReference type="PANTHER" id="PTHR30237:SF2">
    <property type="entry name" value="MUREIN TETRAPEPTIDE CARBOXYPEPTIDASE"/>
    <property type="match status" value="1"/>
</dbReference>
<accession>A0A372LT05</accession>
<dbReference type="SUPFAM" id="SSF52317">
    <property type="entry name" value="Class I glutamine amidotransferase-like"/>
    <property type="match status" value="1"/>
</dbReference>
<dbReference type="InterPro" id="IPR029062">
    <property type="entry name" value="Class_I_gatase-like"/>
</dbReference>
<dbReference type="PANTHER" id="PTHR30237">
    <property type="entry name" value="MURAMOYLTETRAPEPTIDE CARBOXYPEPTIDASE"/>
    <property type="match status" value="1"/>
</dbReference>
<dbReference type="PIRSF" id="PIRSF028757">
    <property type="entry name" value="LD-carboxypeptidase"/>
    <property type="match status" value="1"/>
</dbReference>
<proteinExistence type="inferred from homology"/>
<dbReference type="Gene3D" id="3.50.30.60">
    <property type="entry name" value="LD-carboxypeptidase A C-terminal domain-like"/>
    <property type="match status" value="1"/>
</dbReference>
<reference evidence="9 10" key="1">
    <citation type="submission" date="2018-08" db="EMBL/GenBank/DDBJ databases">
        <title>Bacillus chawlae sp. nov., Bacillus glennii sp. nov., and Bacillus saganii sp. nov. Isolated from the Vehicle Assembly Building at Kennedy Space Center where the Viking Spacecraft were Assembled.</title>
        <authorList>
            <person name="Seuylemezian A."/>
            <person name="Vaishampayan P."/>
        </authorList>
    </citation>
    <scope>NUCLEOTIDE SEQUENCE [LARGE SCALE GENOMIC DNA]</scope>
    <source>
        <strain evidence="9 10">V47-23a</strain>
    </source>
</reference>
<evidence type="ECO:0000256" key="6">
    <source>
        <dbReference type="PIRSR" id="PIRSR028757-1"/>
    </source>
</evidence>
<evidence type="ECO:0000256" key="5">
    <source>
        <dbReference type="ARBA" id="ARBA00022825"/>
    </source>
</evidence>
<keyword evidence="3" id="KW-0645">Protease</keyword>
<dbReference type="GO" id="GO:0004180">
    <property type="term" value="F:carboxypeptidase activity"/>
    <property type="evidence" value="ECO:0007669"/>
    <property type="project" value="UniProtKB-KW"/>
</dbReference>
<feature type="domain" description="LD-carboxypeptidase N-terminal" evidence="7">
    <location>
        <begin position="14"/>
        <end position="130"/>
    </location>
</feature>
<dbReference type="InterPro" id="IPR040921">
    <property type="entry name" value="Peptidase_S66C"/>
</dbReference>
<sequence length="306" mass="33317">MVRKPKRLEKGDTVGIIAPASPPNHENLQRALQFFDELGLQAKLGKHLDNTKGYLAGSDEGRLSDLHEMFADKNVSAIFSACGGYGTARIASGIDYDLIRGNPKIFWGYSDITFLHTAIGKRAAMATFHGPMLASDIGKEDVLPLTKQMFSQLFQPQDIVYTEDLSPLETMIEGEAEGALTGGNLSLLVSTLGTPFELDTRDKLLLIEDVNEEPRAVDRMLNQLYMSGKLSDAAGILVADFKNCVPEREQTLTLDEVIEHYVKLAKKPALKGFNIGHCSPNIGIPLGVKATLSTSAKQVIIESGVE</sequence>
<protein>
    <submittedName>
        <fullName evidence="9">LD-carboxypeptidase</fullName>
    </submittedName>
</protein>
<dbReference type="GO" id="GO:0006508">
    <property type="term" value="P:proteolysis"/>
    <property type="evidence" value="ECO:0007669"/>
    <property type="project" value="UniProtKB-KW"/>
</dbReference>
<dbReference type="Pfam" id="PF02016">
    <property type="entry name" value="Peptidase_S66"/>
    <property type="match status" value="1"/>
</dbReference>
<feature type="domain" description="LD-carboxypeptidase C-terminal" evidence="8">
    <location>
        <begin position="177"/>
        <end position="292"/>
    </location>
</feature>
<evidence type="ECO:0000256" key="4">
    <source>
        <dbReference type="ARBA" id="ARBA00022801"/>
    </source>
</evidence>
<keyword evidence="4" id="KW-0378">Hydrolase</keyword>
<keyword evidence="10" id="KW-1185">Reference proteome</keyword>
<dbReference type="Gene3D" id="3.40.50.10740">
    <property type="entry name" value="Class I glutamine amidotransferase-like"/>
    <property type="match status" value="1"/>
</dbReference>
<evidence type="ECO:0000256" key="3">
    <source>
        <dbReference type="ARBA" id="ARBA00022670"/>
    </source>
</evidence>
<evidence type="ECO:0000259" key="7">
    <source>
        <dbReference type="Pfam" id="PF02016"/>
    </source>
</evidence>
<gene>
    <name evidence="9" type="ORF">D0469_02935</name>
</gene>
<organism evidence="9 10">
    <name type="scientific">Peribacillus saganii</name>
    <dbReference type="NCBI Taxonomy" id="2303992"/>
    <lineage>
        <taxon>Bacteria</taxon>
        <taxon>Bacillati</taxon>
        <taxon>Bacillota</taxon>
        <taxon>Bacilli</taxon>
        <taxon>Bacillales</taxon>
        <taxon>Bacillaceae</taxon>
        <taxon>Peribacillus</taxon>
    </lineage>
</organism>
<evidence type="ECO:0000256" key="1">
    <source>
        <dbReference type="ARBA" id="ARBA00010233"/>
    </source>
</evidence>
<keyword evidence="2 9" id="KW-0121">Carboxypeptidase</keyword>
<dbReference type="Pfam" id="PF17676">
    <property type="entry name" value="Peptidase_S66C"/>
    <property type="match status" value="1"/>
</dbReference>
<evidence type="ECO:0000313" key="10">
    <source>
        <dbReference type="Proteomes" id="UP000264541"/>
    </source>
</evidence>